<keyword evidence="2" id="KW-0547">Nucleotide-binding</keyword>
<evidence type="ECO:0000256" key="6">
    <source>
        <dbReference type="ARBA" id="ARBA00022833"/>
    </source>
</evidence>
<feature type="region of interest" description="Disordered" evidence="9">
    <location>
        <begin position="53"/>
        <end position="131"/>
    </location>
</feature>
<feature type="compositionally biased region" description="Acidic residues" evidence="9">
    <location>
        <begin position="1456"/>
        <end position="1474"/>
    </location>
</feature>
<reference evidence="13" key="2">
    <citation type="submission" date="2021-04" db="EMBL/GenBank/DDBJ databases">
        <authorList>
            <person name="Podell S."/>
        </authorList>
    </citation>
    <scope>NUCLEOTIDE SEQUENCE</scope>
    <source>
        <strain evidence="13">Hildebrandi</strain>
    </source>
</reference>
<reference evidence="13" key="1">
    <citation type="journal article" date="2021" name="Sci. Rep.">
        <title>Diploid genomic architecture of Nitzschia inconspicua, an elite biomass production diatom.</title>
        <authorList>
            <person name="Oliver A."/>
            <person name="Podell S."/>
            <person name="Pinowska A."/>
            <person name="Traller J.C."/>
            <person name="Smith S.R."/>
            <person name="McClure R."/>
            <person name="Beliaev A."/>
            <person name="Bohutskyi P."/>
            <person name="Hill E.A."/>
            <person name="Rabines A."/>
            <person name="Zheng H."/>
            <person name="Allen L.Z."/>
            <person name="Kuo A."/>
            <person name="Grigoriev I.V."/>
            <person name="Allen A.E."/>
            <person name="Hazlebeck D."/>
            <person name="Allen E.E."/>
        </authorList>
    </citation>
    <scope>NUCLEOTIDE SEQUENCE</scope>
    <source>
        <strain evidence="13">Hildebrandi</strain>
    </source>
</reference>
<evidence type="ECO:0000256" key="4">
    <source>
        <dbReference type="ARBA" id="ARBA00022801"/>
    </source>
</evidence>
<keyword evidence="5" id="KW-0347">Helicase</keyword>
<evidence type="ECO:0000256" key="7">
    <source>
        <dbReference type="ARBA" id="ARBA00022840"/>
    </source>
</evidence>
<feature type="compositionally biased region" description="Polar residues" evidence="9">
    <location>
        <begin position="1486"/>
        <end position="1498"/>
    </location>
</feature>
<feature type="region of interest" description="Disordered" evidence="9">
    <location>
        <begin position="1006"/>
        <end position="1032"/>
    </location>
</feature>
<feature type="domain" description="Helicase ATP-binding" evidence="11">
    <location>
        <begin position="284"/>
        <end position="465"/>
    </location>
</feature>
<dbReference type="GO" id="GO:0009378">
    <property type="term" value="F:four-way junction helicase activity"/>
    <property type="evidence" value="ECO:0007669"/>
    <property type="project" value="TreeGrafter"/>
</dbReference>
<dbReference type="SMART" id="SM00487">
    <property type="entry name" value="DEXDc"/>
    <property type="match status" value="1"/>
</dbReference>
<dbReference type="PROSITE" id="PS51194">
    <property type="entry name" value="HELICASE_CTER"/>
    <property type="match status" value="1"/>
</dbReference>
<evidence type="ECO:0000256" key="3">
    <source>
        <dbReference type="ARBA" id="ARBA00022771"/>
    </source>
</evidence>
<feature type="compositionally biased region" description="Polar residues" evidence="9">
    <location>
        <begin position="1135"/>
        <end position="1148"/>
    </location>
</feature>
<feature type="region of interest" description="Disordered" evidence="9">
    <location>
        <begin position="161"/>
        <end position="255"/>
    </location>
</feature>
<gene>
    <name evidence="13" type="ORF">IV203_021885</name>
</gene>
<dbReference type="SMART" id="SM00490">
    <property type="entry name" value="HELICc"/>
    <property type="match status" value="1"/>
</dbReference>
<dbReference type="SMART" id="SM00249">
    <property type="entry name" value="PHD"/>
    <property type="match status" value="1"/>
</dbReference>
<dbReference type="EMBL" id="JAGRRH010000023">
    <property type="protein sequence ID" value="KAG7343877.1"/>
    <property type="molecule type" value="Genomic_DNA"/>
</dbReference>
<feature type="region of interest" description="Disordered" evidence="9">
    <location>
        <begin position="1455"/>
        <end position="1498"/>
    </location>
</feature>
<accession>A0A9K3KHI9</accession>
<dbReference type="GO" id="GO:0000400">
    <property type="term" value="F:four-way junction DNA binding"/>
    <property type="evidence" value="ECO:0007669"/>
    <property type="project" value="TreeGrafter"/>
</dbReference>
<dbReference type="Pfam" id="PF00270">
    <property type="entry name" value="DEAD"/>
    <property type="match status" value="1"/>
</dbReference>
<evidence type="ECO:0000256" key="5">
    <source>
        <dbReference type="ARBA" id="ARBA00022806"/>
    </source>
</evidence>
<feature type="region of interest" description="Disordered" evidence="9">
    <location>
        <begin position="1207"/>
        <end position="1276"/>
    </location>
</feature>
<evidence type="ECO:0000256" key="9">
    <source>
        <dbReference type="SAM" id="MobiDB-lite"/>
    </source>
</evidence>
<keyword evidence="6" id="KW-0862">Zinc</keyword>
<dbReference type="PROSITE" id="PS01359">
    <property type="entry name" value="ZF_PHD_1"/>
    <property type="match status" value="1"/>
</dbReference>
<feature type="compositionally biased region" description="Polar residues" evidence="9">
    <location>
        <begin position="1232"/>
        <end position="1251"/>
    </location>
</feature>
<dbReference type="Pfam" id="PF00628">
    <property type="entry name" value="PHD"/>
    <property type="match status" value="1"/>
</dbReference>
<comment type="caution">
    <text evidence="13">The sequence shown here is derived from an EMBL/GenBank/DDBJ whole genome shotgun (WGS) entry which is preliminary data.</text>
</comment>
<evidence type="ECO:0000256" key="8">
    <source>
        <dbReference type="PROSITE-ProRule" id="PRU00146"/>
    </source>
</evidence>
<dbReference type="InterPro" id="IPR001650">
    <property type="entry name" value="Helicase_C-like"/>
</dbReference>
<dbReference type="InterPro" id="IPR019786">
    <property type="entry name" value="Zinc_finger_PHD-type_CS"/>
</dbReference>
<feature type="compositionally biased region" description="Polar residues" evidence="9">
    <location>
        <begin position="182"/>
        <end position="199"/>
    </location>
</feature>
<dbReference type="GO" id="GO:0036297">
    <property type="term" value="P:interstrand cross-link repair"/>
    <property type="evidence" value="ECO:0007669"/>
    <property type="project" value="TreeGrafter"/>
</dbReference>
<feature type="compositionally biased region" description="Low complexity" evidence="9">
    <location>
        <begin position="165"/>
        <end position="176"/>
    </location>
</feature>
<name>A0A9K3KHI9_9STRA</name>
<keyword evidence="3 8" id="KW-0863">Zinc-finger</keyword>
<evidence type="ECO:0000259" key="11">
    <source>
        <dbReference type="PROSITE" id="PS51192"/>
    </source>
</evidence>
<feature type="compositionally biased region" description="Basic and acidic residues" evidence="9">
    <location>
        <begin position="1259"/>
        <end position="1270"/>
    </location>
</feature>
<evidence type="ECO:0000313" key="14">
    <source>
        <dbReference type="Proteomes" id="UP000693970"/>
    </source>
</evidence>
<keyword evidence="4" id="KW-0378">Hydrolase</keyword>
<feature type="region of interest" description="Disordered" evidence="9">
    <location>
        <begin position="1055"/>
        <end position="1091"/>
    </location>
</feature>
<dbReference type="GO" id="GO:0045003">
    <property type="term" value="P:double-strand break repair via synthesis-dependent strand annealing"/>
    <property type="evidence" value="ECO:0007669"/>
    <property type="project" value="TreeGrafter"/>
</dbReference>
<keyword evidence="7" id="KW-0067">ATP-binding</keyword>
<feature type="compositionally biased region" description="Basic and acidic residues" evidence="9">
    <location>
        <begin position="1416"/>
        <end position="1440"/>
    </location>
</feature>
<sequence>MVKSALGWNCRLCTFFHSLPATRCSMCGQLRGATKQEMADFVLGKRLRPPENGNVVEILSSSPESKNGDRNDNSAARPNFGAKENAPSNGPQKAAAPTMSRNPYGKSFLNNSKKAAASGGQEVGNSWTDGSGGQLGDNNFANHLGCKPAMASNGRLLQLQQQGTSFSNSSPSDSVSIPHGGNPSTPALASTNGPSNDSAHPTTTTMHQTRPTVRQQAQPQQKEKQTLYPFFDGKVRPKKKSRPSEPLDRRDFQEGPVPLDKELAKTYIYPQHDDYPIRQYQLEMTETALNYNTLVSLPTGLGKTHIAAVVMYNFYRWFAPHGKIIFLAPTLPLVNQQVEACYRIMGLPAKDTAVMTGRTGAEKRYQWWEEKRVFYCTPQTVQKDFQTRMDEANETGESSLSFFASQVVCLVLDEAHKASGDYAYTKVIQLLDNAGAKYRIVGLSATPGTTIKAVQDVISALNIVKVAARTEEDESVAPYLHQKISEIIICERSTHQRDIERRLSDILGPLLERLRREGGLAYVGNANLSAYTIHNARENFMKSGRQATNGYLTTVFKAAHTLISIRSDCHQSLGVVKKKLRQLKNSPQTGELSKIVKSQEFDDIYRIALEATEGTTDDSPRPAKDPKISKLCQVLQHHFILSEDAGTSSRAIVFAQFRDSVGEIVDSLEAFKPMIRARYFVGQGKGPGGSKKNVSKHPEDDRVSGMKQAEQQKAIRQFRENIYNVLVCTSIGEEGLDIGDVDLIVNYDVLRSPIRTIQRAGRTGRKRNGRVICLISEGQEEQTYIRRKQAEQTLANALKDPKRFTVHAHRPMLPALPSRDFQKMSFQSQLHLSQVAGAHKTPRITKLSTNKGDGITASWRLAQGDEEERKQYCGNPAALPNSVTWKLLTKYLLKCRADSTRLLPSKQRQHQVIWEKRKRLFGRNFAILHCLEEYGPTNTAANTRGHAKLKKIFPTEPVVEDSIILSSFDNPNVSQDIKTLRSATMETSAINAPKSFVSVDFTSSKKNENTTDDGTENIPLSKVCDQQDDGNIQTVKGTESTAKDEDNSFVLGVNQLPQRARNEFRMPTPPPSSSSSDDESESTPIPQPEAFQNQEFRSAYNGNGKEAASANHTVQTFFRQDDDRSKIGTCLLVDSASSGKPNPSTPTHLESRGDSKALHFNNGESTSADRLGATCPEAKQSTASPQSTKGFIHTSQEIEIRYPRRATKRRKMALADSDDELSGADYSASVDPPQSISISKTQKYSVNSDAASNALVDTPEEKTNTERTLPRGDFLTDTPLGDDAGIELCCEVCKHDDSECGNRIILCDACNAGFHQMCYSIPDDIIESEGPWFCDLCMHRSSASRLSSFEATCVYCSRQGGPMKNTNIGWCHSLCKSFESKIKPSTCSFCSKKRPSTHDTTGKRILPKTTAPIRLKTLEKKTGASDETKESANSETARKLERTRRRREGLAKFVLEEADIASDQDDDGDSAEEEEVRRIEEEEGLSQDSFINDNPDLTQHFSQDELADEDLDAANLDGDEVRFQYSHRALDAQRDAQNLFKTPLFNRRMMHPTSDSSSVPTSQRGLGQMNFIRSVLDHHRQGGDADEIEQLYQKLEQEGSPAASTTGWE</sequence>
<evidence type="ECO:0000259" key="12">
    <source>
        <dbReference type="PROSITE" id="PS51194"/>
    </source>
</evidence>
<feature type="domain" description="Helicase C-terminal" evidence="12">
    <location>
        <begin position="633"/>
        <end position="810"/>
    </location>
</feature>
<organism evidence="13 14">
    <name type="scientific">Nitzschia inconspicua</name>
    <dbReference type="NCBI Taxonomy" id="303405"/>
    <lineage>
        <taxon>Eukaryota</taxon>
        <taxon>Sar</taxon>
        <taxon>Stramenopiles</taxon>
        <taxon>Ochrophyta</taxon>
        <taxon>Bacillariophyta</taxon>
        <taxon>Bacillariophyceae</taxon>
        <taxon>Bacillariophycidae</taxon>
        <taxon>Bacillariales</taxon>
        <taxon>Bacillariaceae</taxon>
        <taxon>Nitzschia</taxon>
    </lineage>
</organism>
<feature type="region of interest" description="Disordered" evidence="9">
    <location>
        <begin position="685"/>
        <end position="704"/>
    </location>
</feature>
<dbReference type="Pfam" id="PF00271">
    <property type="entry name" value="Helicase_C"/>
    <property type="match status" value="1"/>
</dbReference>
<dbReference type="InterPro" id="IPR014001">
    <property type="entry name" value="Helicase_ATP-bd"/>
</dbReference>
<protein>
    <submittedName>
        <fullName evidence="13">Hef nuclease</fullName>
    </submittedName>
</protein>
<dbReference type="PROSITE" id="PS50016">
    <property type="entry name" value="ZF_PHD_2"/>
    <property type="match status" value="1"/>
</dbReference>
<feature type="compositionally biased region" description="Basic and acidic residues" evidence="9">
    <location>
        <begin position="242"/>
        <end position="255"/>
    </location>
</feature>
<feature type="compositionally biased region" description="Low complexity" evidence="9">
    <location>
        <begin position="200"/>
        <end position="220"/>
    </location>
</feature>
<dbReference type="Proteomes" id="UP000693970">
    <property type="component" value="Unassembled WGS sequence"/>
</dbReference>
<dbReference type="OrthoDB" id="164902at2759"/>
<dbReference type="GO" id="GO:0008270">
    <property type="term" value="F:zinc ion binding"/>
    <property type="evidence" value="ECO:0007669"/>
    <property type="project" value="UniProtKB-KW"/>
</dbReference>
<dbReference type="InterPro" id="IPR011545">
    <property type="entry name" value="DEAD/DEAH_box_helicase_dom"/>
</dbReference>
<dbReference type="PANTHER" id="PTHR14025:SF20">
    <property type="entry name" value="FANCONI ANEMIA GROUP M PROTEIN"/>
    <property type="match status" value="1"/>
</dbReference>
<feature type="region of interest" description="Disordered" evidence="9">
    <location>
        <begin position="1133"/>
        <end position="1170"/>
    </location>
</feature>
<dbReference type="InterPro" id="IPR001965">
    <property type="entry name" value="Znf_PHD"/>
</dbReference>
<proteinExistence type="predicted"/>
<dbReference type="GO" id="GO:0005524">
    <property type="term" value="F:ATP binding"/>
    <property type="evidence" value="ECO:0007669"/>
    <property type="project" value="UniProtKB-KW"/>
</dbReference>
<evidence type="ECO:0000313" key="13">
    <source>
        <dbReference type="EMBL" id="KAG7343877.1"/>
    </source>
</evidence>
<feature type="region of interest" description="Disordered" evidence="9">
    <location>
        <begin position="1393"/>
        <end position="1443"/>
    </location>
</feature>
<keyword evidence="14" id="KW-1185">Reference proteome</keyword>
<feature type="domain" description="PHD-type" evidence="10">
    <location>
        <begin position="1287"/>
        <end position="1340"/>
    </location>
</feature>
<dbReference type="PROSITE" id="PS51192">
    <property type="entry name" value="HELICASE_ATP_BIND_1"/>
    <property type="match status" value="1"/>
</dbReference>
<dbReference type="GO" id="GO:0043138">
    <property type="term" value="F:3'-5' DNA helicase activity"/>
    <property type="evidence" value="ECO:0007669"/>
    <property type="project" value="TreeGrafter"/>
</dbReference>
<keyword evidence="1" id="KW-0479">Metal-binding</keyword>
<evidence type="ECO:0000256" key="1">
    <source>
        <dbReference type="ARBA" id="ARBA00022723"/>
    </source>
</evidence>
<dbReference type="GO" id="GO:0016787">
    <property type="term" value="F:hydrolase activity"/>
    <property type="evidence" value="ECO:0007669"/>
    <property type="project" value="UniProtKB-KW"/>
</dbReference>
<evidence type="ECO:0000259" key="10">
    <source>
        <dbReference type="PROSITE" id="PS50016"/>
    </source>
</evidence>
<dbReference type="InterPro" id="IPR019787">
    <property type="entry name" value="Znf_PHD-finger"/>
</dbReference>
<evidence type="ECO:0000256" key="2">
    <source>
        <dbReference type="ARBA" id="ARBA00022741"/>
    </source>
</evidence>
<dbReference type="PANTHER" id="PTHR14025">
    <property type="entry name" value="FANCONI ANEMIA GROUP M FANCM FAMILY MEMBER"/>
    <property type="match status" value="1"/>
</dbReference>